<dbReference type="Pfam" id="PF07701">
    <property type="entry name" value="HNOBA"/>
    <property type="match status" value="1"/>
</dbReference>
<dbReference type="SUPFAM" id="SSF111126">
    <property type="entry name" value="Ligand-binding domain in the NO signalling and Golgi transport"/>
    <property type="match status" value="1"/>
</dbReference>
<dbReference type="GO" id="GO:0070482">
    <property type="term" value="P:response to oxygen levels"/>
    <property type="evidence" value="ECO:0007669"/>
    <property type="project" value="TreeGrafter"/>
</dbReference>
<dbReference type="InterPro" id="IPR029787">
    <property type="entry name" value="Nucleotide_cyclase"/>
</dbReference>
<dbReference type="InterPro" id="IPR024096">
    <property type="entry name" value="NO_sig/Golgi_transp_ligand-bd"/>
</dbReference>
<evidence type="ECO:0000259" key="11">
    <source>
        <dbReference type="PROSITE" id="PS50125"/>
    </source>
</evidence>
<name>A0A1Y1K6M1_PHOPY</name>
<feature type="coiled-coil region" evidence="9">
    <location>
        <begin position="359"/>
        <end position="393"/>
    </location>
</feature>
<dbReference type="EMBL" id="GEZM01091080">
    <property type="protein sequence ID" value="JAV57109.1"/>
    <property type="molecule type" value="Transcribed_RNA"/>
</dbReference>
<dbReference type="GO" id="GO:0008074">
    <property type="term" value="C:guanylate cyclase complex, soluble"/>
    <property type="evidence" value="ECO:0007669"/>
    <property type="project" value="TreeGrafter"/>
</dbReference>
<dbReference type="EC" id="4.6.1.2" evidence="2"/>
<feature type="region of interest" description="Disordered" evidence="10">
    <location>
        <begin position="600"/>
        <end position="624"/>
    </location>
</feature>
<proteinExistence type="inferred from homology"/>
<evidence type="ECO:0000256" key="3">
    <source>
        <dbReference type="ARBA" id="ARBA00022490"/>
    </source>
</evidence>
<dbReference type="GO" id="GO:0004383">
    <property type="term" value="F:guanylate cyclase activity"/>
    <property type="evidence" value="ECO:0007669"/>
    <property type="project" value="UniProtKB-EC"/>
</dbReference>
<organism evidence="12">
    <name type="scientific">Photinus pyralis</name>
    <name type="common">Common eastern firefly</name>
    <name type="synonym">Lampyris pyralis</name>
    <dbReference type="NCBI Taxonomy" id="7054"/>
    <lineage>
        <taxon>Eukaryota</taxon>
        <taxon>Metazoa</taxon>
        <taxon>Ecdysozoa</taxon>
        <taxon>Arthropoda</taxon>
        <taxon>Hexapoda</taxon>
        <taxon>Insecta</taxon>
        <taxon>Pterygota</taxon>
        <taxon>Neoptera</taxon>
        <taxon>Endopterygota</taxon>
        <taxon>Coleoptera</taxon>
        <taxon>Polyphaga</taxon>
        <taxon>Elateriformia</taxon>
        <taxon>Elateroidea</taxon>
        <taxon>Lampyridae</taxon>
        <taxon>Lampyrinae</taxon>
        <taxon>Photinus</taxon>
    </lineage>
</organism>
<dbReference type="InterPro" id="IPR001054">
    <property type="entry name" value="A/G_cyclase"/>
</dbReference>
<dbReference type="PANTHER" id="PTHR45655:SF10">
    <property type="entry name" value="SOLUBLE GUANYLATE CYCLASE 88E"/>
    <property type="match status" value="1"/>
</dbReference>
<dbReference type="GO" id="GO:0005525">
    <property type="term" value="F:GTP binding"/>
    <property type="evidence" value="ECO:0007669"/>
    <property type="project" value="UniProtKB-KW"/>
</dbReference>
<evidence type="ECO:0000256" key="10">
    <source>
        <dbReference type="SAM" id="MobiDB-lite"/>
    </source>
</evidence>
<evidence type="ECO:0000256" key="5">
    <source>
        <dbReference type="ARBA" id="ARBA00023134"/>
    </source>
</evidence>
<evidence type="ECO:0000256" key="4">
    <source>
        <dbReference type="ARBA" id="ARBA00022741"/>
    </source>
</evidence>
<reference evidence="12" key="1">
    <citation type="journal article" date="2016" name="Sci. Rep.">
        <title>Molecular characterization of firefly nuptial gifts: a multi-omics approach sheds light on postcopulatory sexual selection.</title>
        <authorList>
            <person name="Al-Wathiqui N."/>
            <person name="Fallon T.R."/>
            <person name="South A."/>
            <person name="Weng J.K."/>
            <person name="Lewis S.M."/>
        </authorList>
    </citation>
    <scope>NUCLEOTIDE SEQUENCE</scope>
</reference>
<dbReference type="InterPro" id="IPR018297">
    <property type="entry name" value="A/G_cyclase_CS"/>
</dbReference>
<evidence type="ECO:0000256" key="8">
    <source>
        <dbReference type="RuleBase" id="RU000405"/>
    </source>
</evidence>
<dbReference type="GO" id="GO:0038060">
    <property type="term" value="P:nitric oxide-cGMP-mediated signaling"/>
    <property type="evidence" value="ECO:0007669"/>
    <property type="project" value="TreeGrafter"/>
</dbReference>
<keyword evidence="4" id="KW-0547">Nucleotide-binding</keyword>
<dbReference type="SMART" id="SM00044">
    <property type="entry name" value="CYCc"/>
    <property type="match status" value="1"/>
</dbReference>
<dbReference type="Pfam" id="PF00211">
    <property type="entry name" value="Guanylate_cyc"/>
    <property type="match status" value="1"/>
</dbReference>
<dbReference type="GO" id="GO:0019826">
    <property type="term" value="F:oxygen sensor activity"/>
    <property type="evidence" value="ECO:0007669"/>
    <property type="project" value="TreeGrafter"/>
</dbReference>
<dbReference type="Gene3D" id="6.10.250.780">
    <property type="match status" value="1"/>
</dbReference>
<feature type="compositionally biased region" description="Polar residues" evidence="10">
    <location>
        <begin position="644"/>
        <end position="658"/>
    </location>
</feature>
<dbReference type="PROSITE" id="PS50125">
    <property type="entry name" value="GUANYLATE_CYCLASE_2"/>
    <property type="match status" value="1"/>
</dbReference>
<evidence type="ECO:0000256" key="9">
    <source>
        <dbReference type="SAM" id="Coils"/>
    </source>
</evidence>
<keyword evidence="7" id="KW-0141">cGMP biosynthesis</keyword>
<dbReference type="AlphaFoldDB" id="A0A1Y1K6M1"/>
<dbReference type="PANTHER" id="PTHR45655">
    <property type="entry name" value="GUANYLATE CYCLASE SOLUBLE SUBUNIT BETA-2"/>
    <property type="match status" value="1"/>
</dbReference>
<keyword evidence="3" id="KW-0963">Cytoplasm</keyword>
<evidence type="ECO:0000256" key="2">
    <source>
        <dbReference type="ARBA" id="ARBA00012202"/>
    </source>
</evidence>
<protein>
    <recommendedName>
        <fullName evidence="2">guanylate cyclase</fullName>
        <ecNumber evidence="2">4.6.1.2</ecNumber>
    </recommendedName>
</protein>
<dbReference type="InterPro" id="IPR038158">
    <property type="entry name" value="H-NOX_domain_sf"/>
</dbReference>
<keyword evidence="9" id="KW-0175">Coiled coil</keyword>
<dbReference type="Gene3D" id="3.90.1520.10">
    <property type="entry name" value="H-NOX domain"/>
    <property type="match status" value="1"/>
</dbReference>
<evidence type="ECO:0000256" key="6">
    <source>
        <dbReference type="ARBA" id="ARBA00023239"/>
    </source>
</evidence>
<feature type="domain" description="Guanylate cyclase" evidence="11">
    <location>
        <begin position="423"/>
        <end position="551"/>
    </location>
</feature>
<dbReference type="Gene3D" id="3.30.450.260">
    <property type="entry name" value="Haem NO binding associated domain"/>
    <property type="match status" value="1"/>
</dbReference>
<evidence type="ECO:0000313" key="12">
    <source>
        <dbReference type="EMBL" id="JAV57109.1"/>
    </source>
</evidence>
<dbReference type="GO" id="GO:0070026">
    <property type="term" value="F:nitric oxide binding"/>
    <property type="evidence" value="ECO:0007669"/>
    <property type="project" value="TreeGrafter"/>
</dbReference>
<evidence type="ECO:0000256" key="1">
    <source>
        <dbReference type="ARBA" id="ARBA00004496"/>
    </source>
</evidence>
<dbReference type="SUPFAM" id="SSF55073">
    <property type="entry name" value="Nucleotide cyclase"/>
    <property type="match status" value="1"/>
</dbReference>
<dbReference type="EMBL" id="GEZM01091075">
    <property type="protein sequence ID" value="JAV57116.1"/>
    <property type="molecule type" value="Transcribed_RNA"/>
</dbReference>
<dbReference type="Pfam" id="PF07700">
    <property type="entry name" value="HNOB"/>
    <property type="match status" value="1"/>
</dbReference>
<comment type="similarity">
    <text evidence="8">Belongs to the adenylyl cyclase class-4/guanylyl cyclase family.</text>
</comment>
<evidence type="ECO:0000256" key="7">
    <source>
        <dbReference type="ARBA" id="ARBA00023293"/>
    </source>
</evidence>
<dbReference type="InterPro" id="IPR042463">
    <property type="entry name" value="HNOB_dom_associated_sf"/>
</dbReference>
<sequence length="782" mass="89453">MYGLILENLSGYIKHTYGDEKWEEVRKAVSCDQPSFSTHEVYPEDLVAKLAGKAFEILNVTEQEFFDGMGVFFVSFVAQYGYDRVLSVLGRHMRDFLNGLDNLHEYLKFSYPKMQAPSFICENESRKGLTLHYRSKRRGFVYYTMGQIREVAKHFYHKEMKIILVKEEILFDMVHVTFNCVFDNRAFCLASLVMTREEKHLPVSAVALFEIFPFCMVFSSDMIVHSIGNSLMVILPELVGKKLTNWFELVRPLIAFKFDMILNRTNNIFELVTAQPIVNHKPYGKNKRESDINLESDTEKRNLRLKGQMIYMESWQMIMYLGTPVMPDLNSLISTGLYINDLSMHDFSRDLMLAGTQQSVELKLALDQEQQKSKKLEDSMKKLDEEMKRTDELLYQMIPKQVADRLRNGLNPVDTCEMFESVSILFSDVVTFTEICSRIQPMEVVSMLNAMYSMFDNLTERNNVYKVETIGDAYMVVSGAPEKDSIHAPKICDMALDMIDSIQDLKDPSTGQHLRIRVGVHSGAVVAGIVGLKMPRYCLFGDTVNTANRMESTGEPMRVQISHTTKELLPIEYKVEERGEIEIKGKGSMKTYWLQNRENRTPLPRSLEPPMPESDSQTTANVEDNRRTGVYSPVTFQAVARRSIANSPTKDSRSNSVGTHKEASTPSRVFGDSVNDHGELLMQLCPLPSEGILQIKKNRYYKTARSKSHFHFQDHLPKHLTVKNTYSEEHFKAIQNVANEANAKTCTDHNEPVKNSIHRTASEECGFETGTSKLHSYACVIF</sequence>
<dbReference type="Gene3D" id="3.30.70.1230">
    <property type="entry name" value="Nucleotide cyclase"/>
    <property type="match status" value="1"/>
</dbReference>
<comment type="subcellular location">
    <subcellularLocation>
        <location evidence="1">Cytoplasm</location>
    </subcellularLocation>
</comment>
<accession>A0A1Y1K6M1</accession>
<dbReference type="GO" id="GO:0020037">
    <property type="term" value="F:heme binding"/>
    <property type="evidence" value="ECO:0007669"/>
    <property type="project" value="InterPro"/>
</dbReference>
<dbReference type="FunFam" id="3.30.70.1230:FF:000059">
    <property type="entry name" value="Guanylate cyclase"/>
    <property type="match status" value="1"/>
</dbReference>
<keyword evidence="6 8" id="KW-0456">Lyase</keyword>
<feature type="region of interest" description="Disordered" evidence="10">
    <location>
        <begin position="642"/>
        <end position="669"/>
    </location>
</feature>
<dbReference type="CDD" id="cd07302">
    <property type="entry name" value="CHD"/>
    <property type="match status" value="1"/>
</dbReference>
<keyword evidence="5" id="KW-0342">GTP-binding</keyword>
<dbReference type="InterPro" id="IPR011644">
    <property type="entry name" value="Heme_NO-bd"/>
</dbReference>
<dbReference type="InterPro" id="IPR011645">
    <property type="entry name" value="HNOB_dom_associated"/>
</dbReference>
<dbReference type="PROSITE" id="PS00452">
    <property type="entry name" value="GUANYLATE_CYCLASE_1"/>
    <property type="match status" value="1"/>
</dbReference>